<dbReference type="Gene3D" id="2.30.42.10">
    <property type="match status" value="1"/>
</dbReference>
<dbReference type="PANTHER" id="PTHR32060:SF30">
    <property type="entry name" value="CARBOXY-TERMINAL PROCESSING PROTEASE CTPA"/>
    <property type="match status" value="1"/>
</dbReference>
<evidence type="ECO:0000313" key="8">
    <source>
        <dbReference type="EMBL" id="VFJ72807.1"/>
    </source>
</evidence>
<dbReference type="Gene3D" id="3.30.750.44">
    <property type="match status" value="1"/>
</dbReference>
<dbReference type="GO" id="GO:0030288">
    <property type="term" value="C:outer membrane-bounded periplasmic space"/>
    <property type="evidence" value="ECO:0007669"/>
    <property type="project" value="TreeGrafter"/>
</dbReference>
<dbReference type="GO" id="GO:0006508">
    <property type="term" value="P:proteolysis"/>
    <property type="evidence" value="ECO:0007669"/>
    <property type="project" value="UniProtKB-KW"/>
</dbReference>
<evidence type="ECO:0000313" key="9">
    <source>
        <dbReference type="EMBL" id="VFJ73915.1"/>
    </source>
</evidence>
<dbReference type="SUPFAM" id="SSF52096">
    <property type="entry name" value="ClpP/crotonase"/>
    <property type="match status" value="1"/>
</dbReference>
<dbReference type="CDD" id="cd06782">
    <property type="entry name" value="cpPDZ_CPP-like"/>
    <property type="match status" value="1"/>
</dbReference>
<evidence type="ECO:0000256" key="5">
    <source>
        <dbReference type="RuleBase" id="RU004404"/>
    </source>
</evidence>
<dbReference type="Pfam" id="PF22694">
    <property type="entry name" value="CtpB_N-like"/>
    <property type="match status" value="1"/>
</dbReference>
<evidence type="ECO:0000256" key="2">
    <source>
        <dbReference type="ARBA" id="ARBA00022670"/>
    </source>
</evidence>
<dbReference type="SMART" id="SM00228">
    <property type="entry name" value="PDZ"/>
    <property type="match status" value="1"/>
</dbReference>
<comment type="similarity">
    <text evidence="1 5">Belongs to the peptidase S41A family.</text>
</comment>
<dbReference type="Pfam" id="PF13180">
    <property type="entry name" value="PDZ_2"/>
    <property type="match status" value="1"/>
</dbReference>
<feature type="domain" description="PDZ" evidence="7">
    <location>
        <begin position="89"/>
        <end position="157"/>
    </location>
</feature>
<evidence type="ECO:0000256" key="4">
    <source>
        <dbReference type="ARBA" id="ARBA00022825"/>
    </source>
</evidence>
<dbReference type="PANTHER" id="PTHR32060">
    <property type="entry name" value="TAIL-SPECIFIC PROTEASE"/>
    <property type="match status" value="1"/>
</dbReference>
<dbReference type="InterPro" id="IPR036034">
    <property type="entry name" value="PDZ_sf"/>
</dbReference>
<dbReference type="InterPro" id="IPR004447">
    <property type="entry name" value="Peptidase_S41A"/>
</dbReference>
<feature type="region of interest" description="Disordered" evidence="6">
    <location>
        <begin position="388"/>
        <end position="414"/>
    </location>
</feature>
<keyword evidence="2 5" id="KW-0645">Protease</keyword>
<dbReference type="InterPro" id="IPR001478">
    <property type="entry name" value="PDZ"/>
</dbReference>
<dbReference type="NCBIfam" id="TIGR00225">
    <property type="entry name" value="prc"/>
    <property type="match status" value="1"/>
</dbReference>
<dbReference type="Gene3D" id="3.90.226.10">
    <property type="entry name" value="2-enoyl-CoA Hydratase, Chain A, domain 1"/>
    <property type="match status" value="1"/>
</dbReference>
<dbReference type="EMBL" id="CAADEZ010000746">
    <property type="protein sequence ID" value="VFJ73915.1"/>
    <property type="molecule type" value="Genomic_DNA"/>
</dbReference>
<gene>
    <name evidence="9" type="ORF">BECKFM1743A_GA0114220_107461</name>
    <name evidence="10" type="ORF">BECKFM1743B_GA0114221_100081</name>
    <name evidence="8" type="ORF">BECKFM1743C_GA0114222_106741</name>
</gene>
<evidence type="ECO:0000256" key="6">
    <source>
        <dbReference type="SAM" id="MobiDB-lite"/>
    </source>
</evidence>
<evidence type="ECO:0000256" key="1">
    <source>
        <dbReference type="ARBA" id="ARBA00009179"/>
    </source>
</evidence>
<dbReference type="InterPro" id="IPR055210">
    <property type="entry name" value="CtpA/B_N"/>
</dbReference>
<dbReference type="GO" id="GO:0008236">
    <property type="term" value="F:serine-type peptidase activity"/>
    <property type="evidence" value="ECO:0007669"/>
    <property type="project" value="UniProtKB-KW"/>
</dbReference>
<dbReference type="FunFam" id="2.30.42.10:FF:000063">
    <property type="entry name" value="Peptidase, S41 family"/>
    <property type="match status" value="1"/>
</dbReference>
<evidence type="ECO:0000259" key="7">
    <source>
        <dbReference type="PROSITE" id="PS50106"/>
    </source>
</evidence>
<dbReference type="EMBL" id="CAADFL010000008">
    <property type="protein sequence ID" value="VFK05970.1"/>
    <property type="molecule type" value="Genomic_DNA"/>
</dbReference>
<dbReference type="PROSITE" id="PS50106">
    <property type="entry name" value="PDZ"/>
    <property type="match status" value="1"/>
</dbReference>
<sequence length="444" mass="48152">MRTIIRGLSMLSLGVFLGLFLALNQGMSADQDEETSLPLKELRTFTEIFGKIKTDYVASVQDETLIENAIHGMISGLDPHSAYLLPEEYKELQEGTSGKFGGLGIEIGVEDGFIKIISPIDDTPAKRAGVQAGDLIIRLDETPVKGMKLTEAVKVMRGKPGTKITLTVLREGEPEPLRITITRDIIQVVSVKKRTLDPGFGYLRITQFQAETGKFLRAALSELKKENGDSLKGLVLDLRNNPGGMLSAAVDVADTFLKKGIIVYTEGRHKEEQLKFNAKPTDILNGAPMVVLVNEGSASASEIVAGALQDHKRALIVGNKTFGKGSVQTILPMNDGDALKLTTARYFTPLGTSIQATGISPDVVLEKLEITTAEFQYKPIKEANLARHLENGSKGEAKGNGEKTEKERGPERSLAREDYALYEALNLLKGLTLFSHSASASAND</sequence>
<dbReference type="Pfam" id="PF03572">
    <property type="entry name" value="Peptidase_S41"/>
    <property type="match status" value="1"/>
</dbReference>
<organism evidence="9">
    <name type="scientific">Candidatus Kentrum sp. FM</name>
    <dbReference type="NCBI Taxonomy" id="2126340"/>
    <lineage>
        <taxon>Bacteria</taxon>
        <taxon>Pseudomonadati</taxon>
        <taxon>Pseudomonadota</taxon>
        <taxon>Gammaproteobacteria</taxon>
        <taxon>Candidatus Kentrum</taxon>
    </lineage>
</organism>
<dbReference type="SMART" id="SM00245">
    <property type="entry name" value="TSPc"/>
    <property type="match status" value="1"/>
</dbReference>
<evidence type="ECO:0000313" key="10">
    <source>
        <dbReference type="EMBL" id="VFK05970.1"/>
    </source>
</evidence>
<name>A0A450TX99_9GAMM</name>
<reference evidence="9" key="1">
    <citation type="submission" date="2019-02" db="EMBL/GenBank/DDBJ databases">
        <authorList>
            <person name="Gruber-Vodicka R. H."/>
            <person name="Seah K. B. B."/>
        </authorList>
    </citation>
    <scope>NUCLEOTIDE SEQUENCE</scope>
    <source>
        <strain evidence="9">BECK_BZ163</strain>
        <strain evidence="10">BECK_BZ164</strain>
        <strain evidence="8">BECK_BZ165</strain>
    </source>
</reference>
<dbReference type="InterPro" id="IPR005151">
    <property type="entry name" value="Tail-specific_protease"/>
</dbReference>
<dbReference type="SUPFAM" id="SSF50156">
    <property type="entry name" value="PDZ domain-like"/>
    <property type="match status" value="1"/>
</dbReference>
<protein>
    <submittedName>
        <fullName evidence="9">Carboxyl-terminal processing protease</fullName>
    </submittedName>
</protein>
<proteinExistence type="inferred from homology"/>
<dbReference type="GO" id="GO:0004175">
    <property type="term" value="F:endopeptidase activity"/>
    <property type="evidence" value="ECO:0007669"/>
    <property type="project" value="TreeGrafter"/>
</dbReference>
<accession>A0A450TX99</accession>
<dbReference type="GO" id="GO:0007165">
    <property type="term" value="P:signal transduction"/>
    <property type="evidence" value="ECO:0007669"/>
    <property type="project" value="TreeGrafter"/>
</dbReference>
<dbReference type="InterPro" id="IPR029045">
    <property type="entry name" value="ClpP/crotonase-like_dom_sf"/>
</dbReference>
<evidence type="ECO:0000256" key="3">
    <source>
        <dbReference type="ARBA" id="ARBA00022801"/>
    </source>
</evidence>
<dbReference type="AlphaFoldDB" id="A0A450TX99"/>
<keyword evidence="4 5" id="KW-0720">Serine protease</keyword>
<dbReference type="FunFam" id="3.90.226.10:FF:000029">
    <property type="entry name" value="Peptidase, S41 family"/>
    <property type="match status" value="1"/>
</dbReference>
<dbReference type="CDD" id="cd07560">
    <property type="entry name" value="Peptidase_S41_CPP"/>
    <property type="match status" value="1"/>
</dbReference>
<dbReference type="EMBL" id="CAADFA010000674">
    <property type="protein sequence ID" value="VFJ72807.1"/>
    <property type="molecule type" value="Genomic_DNA"/>
</dbReference>
<keyword evidence="3 5" id="KW-0378">Hydrolase</keyword>